<evidence type="ECO:0000256" key="4">
    <source>
        <dbReference type="ARBA" id="ARBA00022741"/>
    </source>
</evidence>
<evidence type="ECO:0000313" key="10">
    <source>
        <dbReference type="Proteomes" id="UP001495147"/>
    </source>
</evidence>
<comment type="similarity">
    <text evidence="6 7">Belongs to the APS kinase family.</text>
</comment>
<proteinExistence type="inferred from homology"/>
<keyword evidence="5 6" id="KW-0067">ATP-binding</keyword>
<dbReference type="PANTHER" id="PTHR42700">
    <property type="entry name" value="SULFATE ADENYLYLTRANSFERASE"/>
    <property type="match status" value="1"/>
</dbReference>
<dbReference type="InterPro" id="IPR002891">
    <property type="entry name" value="APS"/>
</dbReference>
<accession>A0ABV0G6C6</accession>
<evidence type="ECO:0000256" key="5">
    <source>
        <dbReference type="ARBA" id="ARBA00022840"/>
    </source>
</evidence>
<name>A0ABV0G6C6_9BURK</name>
<evidence type="ECO:0000259" key="8">
    <source>
        <dbReference type="Pfam" id="PF01583"/>
    </source>
</evidence>
<reference evidence="9 10" key="1">
    <citation type="submission" date="2024-05" db="EMBL/GenBank/DDBJ databases">
        <title>Roseateles sp. DJS-2-20 16S ribosomal RNA gene Genome sequencing and assembly.</title>
        <authorList>
            <person name="Woo H."/>
        </authorList>
    </citation>
    <scope>NUCLEOTIDE SEQUENCE [LARGE SCALE GENOMIC DNA]</scope>
    <source>
        <strain evidence="9 10">DJS-2-20</strain>
    </source>
</reference>
<dbReference type="GO" id="GO:0004020">
    <property type="term" value="F:adenylylsulfate kinase activity"/>
    <property type="evidence" value="ECO:0007669"/>
    <property type="project" value="UniProtKB-EC"/>
</dbReference>
<dbReference type="PANTHER" id="PTHR42700:SF1">
    <property type="entry name" value="SULFATE ADENYLYLTRANSFERASE"/>
    <property type="match status" value="1"/>
</dbReference>
<dbReference type="Pfam" id="PF01583">
    <property type="entry name" value="APS_kinase"/>
    <property type="match status" value="1"/>
</dbReference>
<dbReference type="InterPro" id="IPR050512">
    <property type="entry name" value="Sulf_AdTrans/APS_kinase"/>
</dbReference>
<feature type="active site" description="Phosphoserine intermediate" evidence="6">
    <location>
        <position position="85"/>
    </location>
</feature>
<dbReference type="InterPro" id="IPR059117">
    <property type="entry name" value="APS_kinase_dom"/>
</dbReference>
<keyword evidence="10" id="KW-1185">Reference proteome</keyword>
<dbReference type="EC" id="2.7.1.25" evidence="2 6"/>
<feature type="domain" description="APS kinase" evidence="8">
    <location>
        <begin position="5"/>
        <end position="153"/>
    </location>
</feature>
<dbReference type="Proteomes" id="UP001495147">
    <property type="component" value="Unassembled WGS sequence"/>
</dbReference>
<evidence type="ECO:0000313" key="9">
    <source>
        <dbReference type="EMBL" id="MEO3693286.1"/>
    </source>
</evidence>
<keyword evidence="4 6" id="KW-0547">Nucleotide-binding</keyword>
<comment type="caution">
    <text evidence="9">The sequence shown here is derived from an EMBL/GenBank/DDBJ whole genome shotgun (WGS) entry which is preliminary data.</text>
</comment>
<gene>
    <name evidence="6 9" type="primary">cysC</name>
    <name evidence="9" type="ORF">ABDJ85_17585</name>
</gene>
<organism evidence="9 10">
    <name type="scientific">Roseateles paludis</name>
    <dbReference type="NCBI Taxonomy" id="3145238"/>
    <lineage>
        <taxon>Bacteria</taxon>
        <taxon>Pseudomonadati</taxon>
        <taxon>Pseudomonadota</taxon>
        <taxon>Betaproteobacteria</taxon>
        <taxon>Burkholderiales</taxon>
        <taxon>Sphaerotilaceae</taxon>
        <taxon>Roseateles</taxon>
    </lineage>
</organism>
<dbReference type="RefSeq" id="WP_347706097.1">
    <property type="nucleotide sequence ID" value="NZ_JBDPZD010000006.1"/>
</dbReference>
<dbReference type="NCBIfam" id="TIGR00455">
    <property type="entry name" value="apsK"/>
    <property type="match status" value="1"/>
</dbReference>
<comment type="pathway">
    <text evidence="6 7">Sulfur metabolism; hydrogen sulfide biosynthesis; sulfite from sulfate: step 2/3.</text>
</comment>
<dbReference type="HAMAP" id="MF_00065">
    <property type="entry name" value="Adenylyl_sulf_kinase"/>
    <property type="match status" value="1"/>
</dbReference>
<keyword evidence="3 6" id="KW-0808">Transferase</keyword>
<evidence type="ECO:0000256" key="7">
    <source>
        <dbReference type="RuleBase" id="RU004347"/>
    </source>
</evidence>
<evidence type="ECO:0000256" key="1">
    <source>
        <dbReference type="ARBA" id="ARBA00001823"/>
    </source>
</evidence>
<dbReference type="CDD" id="cd02027">
    <property type="entry name" value="APSK"/>
    <property type="match status" value="1"/>
</dbReference>
<evidence type="ECO:0000256" key="3">
    <source>
        <dbReference type="ARBA" id="ARBA00022679"/>
    </source>
</evidence>
<dbReference type="Gene3D" id="3.40.50.300">
    <property type="entry name" value="P-loop containing nucleotide triphosphate hydrolases"/>
    <property type="match status" value="1"/>
</dbReference>
<evidence type="ECO:0000256" key="6">
    <source>
        <dbReference type="HAMAP-Rule" id="MF_00065"/>
    </source>
</evidence>
<dbReference type="InterPro" id="IPR027417">
    <property type="entry name" value="P-loop_NTPase"/>
</dbReference>
<keyword evidence="6" id="KW-0597">Phosphoprotein</keyword>
<keyword evidence="6 7" id="KW-0418">Kinase</keyword>
<sequence length="171" mass="18784">MSEAKVIWLTGLSGAGKSTLAEGLSVALRARGERVALLDGDALRRGLCADLGYSDADRVENIRRTAEVARLMLDQGLWVLVALISPFARERQLARERFAPGRFYEVHVHAPLAVAEQRDPKGLYAKARRGEIRQFTGIDSPYEAPEAPELRVDTAECTPDQAIERLTAALT</sequence>
<evidence type="ECO:0000256" key="2">
    <source>
        <dbReference type="ARBA" id="ARBA00012121"/>
    </source>
</evidence>
<comment type="catalytic activity">
    <reaction evidence="1 6 7">
        <text>adenosine 5'-phosphosulfate + ATP = 3'-phosphoadenylyl sulfate + ADP + H(+)</text>
        <dbReference type="Rhea" id="RHEA:24152"/>
        <dbReference type="ChEBI" id="CHEBI:15378"/>
        <dbReference type="ChEBI" id="CHEBI:30616"/>
        <dbReference type="ChEBI" id="CHEBI:58243"/>
        <dbReference type="ChEBI" id="CHEBI:58339"/>
        <dbReference type="ChEBI" id="CHEBI:456216"/>
        <dbReference type="EC" id="2.7.1.25"/>
    </reaction>
</comment>
<feature type="binding site" evidence="6">
    <location>
        <begin position="11"/>
        <end position="18"/>
    </location>
    <ligand>
        <name>ATP</name>
        <dbReference type="ChEBI" id="CHEBI:30616"/>
    </ligand>
</feature>
<comment type="function">
    <text evidence="6 7">Catalyzes the synthesis of activated sulfate.</text>
</comment>
<dbReference type="SUPFAM" id="SSF52540">
    <property type="entry name" value="P-loop containing nucleoside triphosphate hydrolases"/>
    <property type="match status" value="1"/>
</dbReference>
<protein>
    <recommendedName>
        <fullName evidence="2 6">Adenylyl-sulfate kinase</fullName>
        <ecNumber evidence="2 6">2.7.1.25</ecNumber>
    </recommendedName>
    <alternativeName>
        <fullName evidence="6">APS kinase</fullName>
    </alternativeName>
    <alternativeName>
        <fullName evidence="6">ATP adenosine-5'-phosphosulfate 3'-phosphotransferase</fullName>
    </alternativeName>
    <alternativeName>
        <fullName evidence="6">Adenosine-5'-phosphosulfate kinase</fullName>
    </alternativeName>
</protein>
<dbReference type="NCBIfam" id="NF003013">
    <property type="entry name" value="PRK03846.1"/>
    <property type="match status" value="1"/>
</dbReference>
<dbReference type="EMBL" id="JBDPZD010000006">
    <property type="protein sequence ID" value="MEO3693286.1"/>
    <property type="molecule type" value="Genomic_DNA"/>
</dbReference>